<gene>
    <name evidence="2" type="ORF">HINF_LOCUS16083</name>
</gene>
<comment type="caution">
    <text evidence="2">The sequence shown here is derived from an EMBL/GenBank/DDBJ whole genome shotgun (WGS) entry which is preliminary data.</text>
</comment>
<keyword evidence="1" id="KW-1133">Transmembrane helix</keyword>
<evidence type="ECO:0000256" key="1">
    <source>
        <dbReference type="SAM" id="Phobius"/>
    </source>
</evidence>
<dbReference type="Proteomes" id="UP001642409">
    <property type="component" value="Unassembled WGS sequence"/>
</dbReference>
<evidence type="ECO:0000313" key="2">
    <source>
        <dbReference type="EMBL" id="CAL5999162.1"/>
    </source>
</evidence>
<accession>A0ABP1HRB0</accession>
<feature type="transmembrane region" description="Helical" evidence="1">
    <location>
        <begin position="16"/>
        <end position="42"/>
    </location>
</feature>
<organism evidence="2 3">
    <name type="scientific">Hexamita inflata</name>
    <dbReference type="NCBI Taxonomy" id="28002"/>
    <lineage>
        <taxon>Eukaryota</taxon>
        <taxon>Metamonada</taxon>
        <taxon>Diplomonadida</taxon>
        <taxon>Hexamitidae</taxon>
        <taxon>Hexamitinae</taxon>
        <taxon>Hexamita</taxon>
    </lineage>
</organism>
<dbReference type="EMBL" id="CAXDID020000039">
    <property type="protein sequence ID" value="CAL5999162.1"/>
    <property type="molecule type" value="Genomic_DNA"/>
</dbReference>
<name>A0ABP1HRB0_9EUKA</name>
<proteinExistence type="predicted"/>
<keyword evidence="3" id="KW-1185">Reference proteome</keyword>
<keyword evidence="1" id="KW-0472">Membrane</keyword>
<keyword evidence="1" id="KW-0812">Transmembrane</keyword>
<reference evidence="2 3" key="1">
    <citation type="submission" date="2024-07" db="EMBL/GenBank/DDBJ databases">
        <authorList>
            <person name="Akdeniz Z."/>
        </authorList>
    </citation>
    <scope>NUCLEOTIDE SEQUENCE [LARGE SCALE GENOMIC DNA]</scope>
</reference>
<protein>
    <submittedName>
        <fullName evidence="2">Hypothetical_protein</fullName>
    </submittedName>
</protein>
<evidence type="ECO:0000313" key="3">
    <source>
        <dbReference type="Proteomes" id="UP001642409"/>
    </source>
</evidence>
<sequence length="164" mass="18824">MLADTLSSLNFTNIQILVIVLLVIVSIITLVSILVPLIVILLETLLIQLKKDILSFLNAPQNEVLQNFLKIQSNIKPINRCQQTITIAQHTGQTLKEQRVQKLIYSTLRTRLQQQVQILTTNDFQLILISQIQVVNKISKQKRLVKFTLHAYEDQNLELSENLE</sequence>